<feature type="binding site" evidence="3">
    <location>
        <position position="61"/>
    </location>
    <ligand>
        <name>Zn(2+)</name>
        <dbReference type="ChEBI" id="CHEBI:29105"/>
        <note>catalytic</note>
    </ligand>
</feature>
<evidence type="ECO:0000313" key="6">
    <source>
        <dbReference type="Proteomes" id="UP000694941"/>
    </source>
</evidence>
<dbReference type="Gene3D" id="3.40.390.10">
    <property type="entry name" value="Collagenase (Catalytic Domain)"/>
    <property type="match status" value="1"/>
</dbReference>
<dbReference type="Proteomes" id="UP000694941">
    <property type="component" value="Unplaced"/>
</dbReference>
<evidence type="ECO:0000256" key="3">
    <source>
        <dbReference type="PROSITE-ProRule" id="PRU01211"/>
    </source>
</evidence>
<dbReference type="InterPro" id="IPR034035">
    <property type="entry name" value="Astacin-like_dom"/>
</dbReference>
<evidence type="ECO:0000256" key="1">
    <source>
        <dbReference type="ARBA" id="ARBA00011245"/>
    </source>
</evidence>
<keyword evidence="3 4" id="KW-0378">Hydrolase</keyword>
<feature type="binding site" evidence="3">
    <location>
        <position position="67"/>
    </location>
    <ligand>
        <name>Zn(2+)</name>
        <dbReference type="ChEBI" id="CHEBI:29105"/>
        <note>catalytic</note>
    </ligand>
</feature>
<dbReference type="SMART" id="SM00235">
    <property type="entry name" value="ZnMc"/>
    <property type="match status" value="1"/>
</dbReference>
<organism evidence="6 7">
    <name type="scientific">Limulus polyphemus</name>
    <name type="common">Atlantic horseshoe crab</name>
    <dbReference type="NCBI Taxonomy" id="6850"/>
    <lineage>
        <taxon>Eukaryota</taxon>
        <taxon>Metazoa</taxon>
        <taxon>Ecdysozoa</taxon>
        <taxon>Arthropoda</taxon>
        <taxon>Chelicerata</taxon>
        <taxon>Merostomata</taxon>
        <taxon>Xiphosura</taxon>
        <taxon>Limulidae</taxon>
        <taxon>Limulus</taxon>
    </lineage>
</organism>
<dbReference type="GeneID" id="106476015"/>
<evidence type="ECO:0000256" key="2">
    <source>
        <dbReference type="ARBA" id="ARBA00025529"/>
    </source>
</evidence>
<feature type="active site" evidence="3">
    <location>
        <position position="58"/>
    </location>
</feature>
<dbReference type="PANTHER" id="PTHR10127:SF886">
    <property type="entry name" value="ASTACIN-LIKE METALLOENDOPEPTIDASE"/>
    <property type="match status" value="1"/>
</dbReference>
<keyword evidence="3 4" id="KW-0645">Protease</keyword>
<feature type="domain" description="Peptidase M12A" evidence="5">
    <location>
        <begin position="1"/>
        <end position="161"/>
    </location>
</feature>
<sequence length="187" mass="21780">MKKIEDVSCVKFVPKTNEETFINIIKGRGCKAHIGYRGKPVKTTLGKNCLTSARIIHELMHVLGFLHEHNRPDRDEYIIINFQNIRKSLRHNFRKSKRHQVTLLDLPYDYQSILHYRPQDFAIDRSKKSILPVGDQTIKIGMGKTLSELDVTKLNKLYQCSGPDEDWPMIEEYADLEFTDETETTDD</sequence>
<keyword evidence="6" id="KW-1185">Reference proteome</keyword>
<dbReference type="RefSeq" id="XP_013792142.1">
    <property type="nucleotide sequence ID" value="XM_013936688.2"/>
</dbReference>
<keyword evidence="3 4" id="KW-0482">Metalloprotease</keyword>
<comment type="subunit">
    <text evidence="1">Monomer.</text>
</comment>
<evidence type="ECO:0000256" key="4">
    <source>
        <dbReference type="RuleBase" id="RU361183"/>
    </source>
</evidence>
<proteinExistence type="predicted"/>
<reference evidence="7" key="1">
    <citation type="submission" date="2025-08" db="UniProtKB">
        <authorList>
            <consortium name="RefSeq"/>
        </authorList>
    </citation>
    <scope>IDENTIFICATION</scope>
    <source>
        <tissue evidence="7">Muscle</tissue>
    </source>
</reference>
<dbReference type="PRINTS" id="PR00480">
    <property type="entry name" value="ASTACIN"/>
</dbReference>
<keyword evidence="3 4" id="KW-0479">Metal-binding</keyword>
<dbReference type="EC" id="3.4.24.-" evidence="4"/>
<dbReference type="InterPro" id="IPR006026">
    <property type="entry name" value="Peptidase_Metallo"/>
</dbReference>
<comment type="caution">
    <text evidence="3">Lacks conserved residue(s) required for the propagation of feature annotation.</text>
</comment>
<dbReference type="PROSITE" id="PS51864">
    <property type="entry name" value="ASTACIN"/>
    <property type="match status" value="1"/>
</dbReference>
<evidence type="ECO:0000313" key="7">
    <source>
        <dbReference type="RefSeq" id="XP_013792142.1"/>
    </source>
</evidence>
<gene>
    <name evidence="7" type="primary">LOC106476015</name>
</gene>
<dbReference type="CDD" id="cd04280">
    <property type="entry name" value="ZnMc_astacin_like"/>
    <property type="match status" value="1"/>
</dbReference>
<keyword evidence="3 4" id="KW-0862">Zinc</keyword>
<comment type="cofactor">
    <cofactor evidence="3 4">
        <name>Zn(2+)</name>
        <dbReference type="ChEBI" id="CHEBI:29105"/>
    </cofactor>
    <text evidence="3 4">Binds 1 zinc ion per subunit.</text>
</comment>
<name>A0ABM1C0K5_LIMPO</name>
<dbReference type="PANTHER" id="PTHR10127">
    <property type="entry name" value="DISCOIDIN, CUB, EGF, LAMININ , AND ZINC METALLOPROTEASE DOMAIN CONTAINING"/>
    <property type="match status" value="1"/>
</dbReference>
<accession>A0ABM1C0K5</accession>
<dbReference type="InterPro" id="IPR024079">
    <property type="entry name" value="MetalloPept_cat_dom_sf"/>
</dbReference>
<protein>
    <recommendedName>
        <fullName evidence="4">Metalloendopeptidase</fullName>
        <ecNumber evidence="4">3.4.24.-</ecNumber>
    </recommendedName>
</protein>
<comment type="function">
    <text evidence="2">Zinc metalloprotease. Provoques deadhesion of endothelial cells from cell cultures, and also degradation of fibronectin, fibrinogen and gelatin in vitro. Its role in the venom is not fully understood but it might act as a spreading factor that facilitates diffusion of other venom toxins. Alternatively, it might be involved in the proteolytic processing of other venom toxins or it might play a role in extra-oral digestion of prey.</text>
</comment>
<dbReference type="Pfam" id="PF01400">
    <property type="entry name" value="Astacin"/>
    <property type="match status" value="1"/>
</dbReference>
<feature type="binding site" evidence="3">
    <location>
        <position position="57"/>
    </location>
    <ligand>
        <name>Zn(2+)</name>
        <dbReference type="ChEBI" id="CHEBI:29105"/>
        <note>catalytic</note>
    </ligand>
</feature>
<dbReference type="InterPro" id="IPR001506">
    <property type="entry name" value="Peptidase_M12A"/>
</dbReference>
<evidence type="ECO:0000259" key="5">
    <source>
        <dbReference type="PROSITE" id="PS51864"/>
    </source>
</evidence>
<dbReference type="SUPFAM" id="SSF55486">
    <property type="entry name" value="Metalloproteases ('zincins'), catalytic domain"/>
    <property type="match status" value="1"/>
</dbReference>